<keyword evidence="1" id="KW-1133">Transmembrane helix</keyword>
<dbReference type="Proteomes" id="UP000009168">
    <property type="component" value="Unassembled WGS sequence"/>
</dbReference>
<gene>
    <name evidence="2" type="ORF">TTHERM_00927130</name>
</gene>
<dbReference type="AlphaFoldDB" id="Q22DU7"/>
<accession>Q22DU7</accession>
<proteinExistence type="predicted"/>
<dbReference type="RefSeq" id="XP_001031121.3">
    <property type="nucleotide sequence ID" value="XM_001031121.3"/>
</dbReference>
<organism evidence="2 3">
    <name type="scientific">Tetrahymena thermophila (strain SB210)</name>
    <dbReference type="NCBI Taxonomy" id="312017"/>
    <lineage>
        <taxon>Eukaryota</taxon>
        <taxon>Sar</taxon>
        <taxon>Alveolata</taxon>
        <taxon>Ciliophora</taxon>
        <taxon>Intramacronucleata</taxon>
        <taxon>Oligohymenophorea</taxon>
        <taxon>Hymenostomatida</taxon>
        <taxon>Tetrahymenina</taxon>
        <taxon>Tetrahymenidae</taxon>
        <taxon>Tetrahymena</taxon>
    </lineage>
</organism>
<protein>
    <submittedName>
        <fullName evidence="2">Transmembrane protein, putative</fullName>
    </submittedName>
</protein>
<dbReference type="HOGENOM" id="CLU_443802_0_0_1"/>
<evidence type="ECO:0000313" key="3">
    <source>
        <dbReference type="Proteomes" id="UP000009168"/>
    </source>
</evidence>
<dbReference type="eggNOG" id="ENOG502RYKP">
    <property type="taxonomic scope" value="Eukaryota"/>
</dbReference>
<sequence length="681" mass="79495">MNDTSEIRNSLMQKVEISNLNLVIGNNDLSKQQKQYRKIKKKNNLVKMKSNIWFNILTFLALYFIIRQCVWLYNSQIKMPFKEQMKLLSSFLNENRYKESQPFSTFPFHFRQDKGLYSSYVILNVMDKRNSFIGHLLRTKVEIDDNNYFVTNNVLLNLLDCVNLGTYEINQDELEETLDTLLEFNDKNLKNVPSIAFYKQIFVNETNTWSQHPTNLLKVSDFTRSFPEILKKFLNYIGLTIINLLPKLSQILHLPTDSDDSAQNLVLGISLLNSPKIRQSIKDKWLVSNYQLKEYFDLLKKYSYYPLEKSNSSSSMIDPRNYYAFHEYLEQLPQKNTTQFGLFTTWLLNLEDQVEGVVQIPFNVNILDLTVINNIIYSLNYLQIHGNKTVVDQVFDDKLTMLYLNSTNFLDAQVYSGIIDKHIDITNPYYPSKYTFYLLASKNAYLLNSNSDKLNQNAKQVAKIYNRMLKTNATQFILDSAQVRHNGDLYWEDFLGNYANRSYHEDTAFTTVASLTTLINTWTTAKLDKRGNLKLYFDPKTPKNVTDTIEKGMKAVTKYGFFQNSNLNPFYSITLKTYSSQFYYPMNVHRYLNGTQFNPHVGTQDIVNHVVGVDGIINPDQYDQMLKQKWFSHDTEEDFTGFNVPRQQFALWSSDSITISFGMSLLSKYHCIDRSKLDPSS</sequence>
<evidence type="ECO:0000256" key="1">
    <source>
        <dbReference type="SAM" id="Phobius"/>
    </source>
</evidence>
<name>Q22DU7_TETTS</name>
<keyword evidence="1" id="KW-0472">Membrane</keyword>
<dbReference type="OrthoDB" id="10025474at2759"/>
<dbReference type="InParanoid" id="Q22DU7"/>
<dbReference type="EMBL" id="GG662734">
    <property type="protein sequence ID" value="EAR83458.3"/>
    <property type="molecule type" value="Genomic_DNA"/>
</dbReference>
<feature type="transmembrane region" description="Helical" evidence="1">
    <location>
        <begin position="52"/>
        <end position="73"/>
    </location>
</feature>
<reference evidence="3" key="1">
    <citation type="journal article" date="2006" name="PLoS Biol.">
        <title>Macronuclear genome sequence of the ciliate Tetrahymena thermophila, a model eukaryote.</title>
        <authorList>
            <person name="Eisen J.A."/>
            <person name="Coyne R.S."/>
            <person name="Wu M."/>
            <person name="Wu D."/>
            <person name="Thiagarajan M."/>
            <person name="Wortman J.R."/>
            <person name="Badger J.H."/>
            <person name="Ren Q."/>
            <person name="Amedeo P."/>
            <person name="Jones K.M."/>
            <person name="Tallon L.J."/>
            <person name="Delcher A.L."/>
            <person name="Salzberg S.L."/>
            <person name="Silva J.C."/>
            <person name="Haas B.J."/>
            <person name="Majoros W.H."/>
            <person name="Farzad M."/>
            <person name="Carlton J.M."/>
            <person name="Smith R.K. Jr."/>
            <person name="Garg J."/>
            <person name="Pearlman R.E."/>
            <person name="Karrer K.M."/>
            <person name="Sun L."/>
            <person name="Manning G."/>
            <person name="Elde N.C."/>
            <person name="Turkewitz A.P."/>
            <person name="Asai D.J."/>
            <person name="Wilkes D.E."/>
            <person name="Wang Y."/>
            <person name="Cai H."/>
            <person name="Collins K."/>
            <person name="Stewart B.A."/>
            <person name="Lee S.R."/>
            <person name="Wilamowska K."/>
            <person name="Weinberg Z."/>
            <person name="Ruzzo W.L."/>
            <person name="Wloga D."/>
            <person name="Gaertig J."/>
            <person name="Frankel J."/>
            <person name="Tsao C.-C."/>
            <person name="Gorovsky M.A."/>
            <person name="Keeling P.J."/>
            <person name="Waller R.F."/>
            <person name="Patron N.J."/>
            <person name="Cherry J.M."/>
            <person name="Stover N.A."/>
            <person name="Krieger C.J."/>
            <person name="del Toro C."/>
            <person name="Ryder H.F."/>
            <person name="Williamson S.C."/>
            <person name="Barbeau R.A."/>
            <person name="Hamilton E.P."/>
            <person name="Orias E."/>
        </authorList>
    </citation>
    <scope>NUCLEOTIDE SEQUENCE [LARGE SCALE GENOMIC DNA]</scope>
    <source>
        <strain evidence="3">SB210</strain>
    </source>
</reference>
<dbReference type="KEGG" id="tet:TTHERM_00927130"/>
<dbReference type="GeneID" id="7842867"/>
<keyword evidence="3" id="KW-1185">Reference proteome</keyword>
<evidence type="ECO:0000313" key="2">
    <source>
        <dbReference type="EMBL" id="EAR83458.3"/>
    </source>
</evidence>
<keyword evidence="1 2" id="KW-0812">Transmembrane</keyword>